<protein>
    <recommendedName>
        <fullName evidence="3">Phage tail protein</fullName>
    </recommendedName>
</protein>
<evidence type="ECO:0000313" key="2">
    <source>
        <dbReference type="Proteomes" id="UP000515307"/>
    </source>
</evidence>
<evidence type="ECO:0000313" key="1">
    <source>
        <dbReference type="EMBL" id="QNE74001.1"/>
    </source>
</evidence>
<evidence type="ECO:0008006" key="3">
    <source>
        <dbReference type="Google" id="ProtNLM"/>
    </source>
</evidence>
<dbReference type="RefSeq" id="WP_185297567.1">
    <property type="nucleotide sequence ID" value="NZ_CP045702.1"/>
</dbReference>
<dbReference type="KEGG" id="sfiy:F0344_04750"/>
<organism evidence="1 2">
    <name type="scientific">Streptomyces finlayi</name>
    <dbReference type="NCBI Taxonomy" id="67296"/>
    <lineage>
        <taxon>Bacteria</taxon>
        <taxon>Bacillati</taxon>
        <taxon>Actinomycetota</taxon>
        <taxon>Actinomycetes</taxon>
        <taxon>Kitasatosporales</taxon>
        <taxon>Streptomycetaceae</taxon>
        <taxon>Streptomyces</taxon>
    </lineage>
</organism>
<accession>A0A7G7BF86</accession>
<name>A0A7G7BF86_9ACTN</name>
<gene>
    <name evidence="1" type="ORF">F0344_04750</name>
</gene>
<proteinExistence type="predicted"/>
<dbReference type="AlphaFoldDB" id="A0A7G7BF86"/>
<dbReference type="EMBL" id="CP045702">
    <property type="protein sequence ID" value="QNE74001.1"/>
    <property type="molecule type" value="Genomic_DNA"/>
</dbReference>
<reference evidence="2" key="1">
    <citation type="submission" date="2019-10" db="EMBL/GenBank/DDBJ databases">
        <title>Antimicrobial potential of Antarctic Bacteria.</title>
        <authorList>
            <person name="Benaud N."/>
            <person name="Edwards R.J."/>
            <person name="Ferrari B.C."/>
        </authorList>
    </citation>
    <scope>NUCLEOTIDE SEQUENCE [LARGE SCALE GENOMIC DNA]</scope>
    <source>
        <strain evidence="2">NBSH44</strain>
    </source>
</reference>
<sequence length="270" mass="29471">MAQLNDWTCEFNGVVVGEPDSPISIAGVDGLLSAPEIRTSDITLVQRNGLWPGRDYMNGRTVTLTLEVYGATREEFTEALNALQAAFQPCTDELPFRFRFPGAAGDQTAYVKARVRRRSAPLDLNFAYRTCNMVVELYATSPFISGDEPRAIPVRSMKREGTEPGYSPVSHFVQYGSFNARPAVEIHGAVSPTLIDDVTGEFFGVNYTGTVRVDSAAQTVTDGVGASIAGLIKPGSVWPEYVPGAHRLRLLSNDEFTQATAAVSWVDRWV</sequence>
<dbReference type="Proteomes" id="UP000515307">
    <property type="component" value="Chromosome"/>
</dbReference>
<keyword evidence="2" id="KW-1185">Reference proteome</keyword>